<organism evidence="1 2">
    <name type="scientific">Meloidogyne incognita</name>
    <name type="common">Southern root-knot nematode worm</name>
    <name type="synonym">Oxyuris incognita</name>
    <dbReference type="NCBI Taxonomy" id="6306"/>
    <lineage>
        <taxon>Eukaryota</taxon>
        <taxon>Metazoa</taxon>
        <taxon>Ecdysozoa</taxon>
        <taxon>Nematoda</taxon>
        <taxon>Chromadorea</taxon>
        <taxon>Rhabditida</taxon>
        <taxon>Tylenchina</taxon>
        <taxon>Tylenchomorpha</taxon>
        <taxon>Tylenchoidea</taxon>
        <taxon>Meloidogynidae</taxon>
        <taxon>Meloidogyninae</taxon>
        <taxon>Meloidogyne</taxon>
        <taxon>Meloidogyne incognita group</taxon>
    </lineage>
</organism>
<evidence type="ECO:0000313" key="2">
    <source>
        <dbReference type="WBParaSite" id="Minc3s01268g22293"/>
    </source>
</evidence>
<keyword evidence="1" id="KW-1185">Reference proteome</keyword>
<dbReference type="WBParaSite" id="Minc3s01268g22293">
    <property type="protein sequence ID" value="Minc3s01268g22293"/>
    <property type="gene ID" value="Minc3s01268g22293"/>
</dbReference>
<protein>
    <submittedName>
        <fullName evidence="2">Candidate secreted effector</fullName>
    </submittedName>
</protein>
<reference evidence="2" key="1">
    <citation type="submission" date="2022-11" db="UniProtKB">
        <authorList>
            <consortium name="WormBaseParasite"/>
        </authorList>
    </citation>
    <scope>IDENTIFICATION</scope>
</reference>
<accession>A0A914M4C4</accession>
<dbReference type="Proteomes" id="UP000887563">
    <property type="component" value="Unplaced"/>
</dbReference>
<sequence length="67" mass="7790">MNLSQYLQLMRIVLCRGSCCSILLMRYSLLLWWKCICRSGLEKMWKLLKKCSSCSQLSSMSRCSGVM</sequence>
<evidence type="ECO:0000313" key="1">
    <source>
        <dbReference type="Proteomes" id="UP000887563"/>
    </source>
</evidence>
<dbReference type="AlphaFoldDB" id="A0A914M4C4"/>
<proteinExistence type="predicted"/>
<name>A0A914M4C4_MELIC</name>